<evidence type="ECO:0000259" key="1">
    <source>
        <dbReference type="PROSITE" id="PS51408"/>
    </source>
</evidence>
<dbReference type="GO" id="GO:0005769">
    <property type="term" value="C:early endosome"/>
    <property type="evidence" value="ECO:0007669"/>
    <property type="project" value="TreeGrafter"/>
</dbReference>
<organism evidence="2 3">
    <name type="scientific">Megaselia scalaris</name>
    <name type="common">Humpbacked fly</name>
    <name type="synonym">Phora scalaris</name>
    <dbReference type="NCBI Taxonomy" id="36166"/>
    <lineage>
        <taxon>Eukaryota</taxon>
        <taxon>Metazoa</taxon>
        <taxon>Ecdysozoa</taxon>
        <taxon>Arthropoda</taxon>
        <taxon>Hexapoda</taxon>
        <taxon>Insecta</taxon>
        <taxon>Pterygota</taxon>
        <taxon>Neoptera</taxon>
        <taxon>Endopterygota</taxon>
        <taxon>Diptera</taxon>
        <taxon>Brachycera</taxon>
        <taxon>Muscomorpha</taxon>
        <taxon>Platypezoidea</taxon>
        <taxon>Phoridae</taxon>
        <taxon>Megaseliini</taxon>
        <taxon>Megaselia</taxon>
    </lineage>
</organism>
<accession>T1GUA6</accession>
<evidence type="ECO:0000313" key="3">
    <source>
        <dbReference type="Proteomes" id="UP000015102"/>
    </source>
</evidence>
<dbReference type="SUPFAM" id="SSF53850">
    <property type="entry name" value="Periplasmic binding protein-like II"/>
    <property type="match status" value="2"/>
</dbReference>
<keyword evidence="3" id="KW-1185">Reference proteome</keyword>
<dbReference type="PANTHER" id="PTHR11485:SF54">
    <property type="entry name" value="TRANSFERRIN"/>
    <property type="match status" value="1"/>
</dbReference>
<dbReference type="PROSITE" id="PS51408">
    <property type="entry name" value="TRANSFERRIN_LIKE_4"/>
    <property type="match status" value="2"/>
</dbReference>
<dbReference type="GO" id="GO:0055037">
    <property type="term" value="C:recycling endosome"/>
    <property type="evidence" value="ECO:0007669"/>
    <property type="project" value="TreeGrafter"/>
</dbReference>
<reference evidence="2" key="2">
    <citation type="submission" date="2015-06" db="UniProtKB">
        <authorList>
            <consortium name="EnsemblMetazoa"/>
        </authorList>
    </citation>
    <scope>IDENTIFICATION</scope>
</reference>
<dbReference type="EnsemblMetazoa" id="MESCA007316-RA">
    <property type="protein sequence ID" value="MESCA007316-PA"/>
    <property type="gene ID" value="MESCA007316"/>
</dbReference>
<feature type="domain" description="Transferrin-like" evidence="1">
    <location>
        <begin position="289"/>
        <end position="596"/>
    </location>
</feature>
<dbReference type="PANTHER" id="PTHR11485">
    <property type="entry name" value="TRANSFERRIN"/>
    <property type="match status" value="1"/>
</dbReference>
<evidence type="ECO:0000313" key="2">
    <source>
        <dbReference type="EnsemblMetazoa" id="MESCA007316-PA"/>
    </source>
</evidence>
<feature type="domain" description="Transferrin-like" evidence="1">
    <location>
        <begin position="1"/>
        <end position="287"/>
    </location>
</feature>
<reference evidence="3" key="1">
    <citation type="submission" date="2013-02" db="EMBL/GenBank/DDBJ databases">
        <authorList>
            <person name="Hughes D."/>
        </authorList>
    </citation>
    <scope>NUCLEOTIDE SEQUENCE</scope>
    <source>
        <strain>Durham</strain>
        <strain evidence="3">NC isolate 2 -- Noor lab</strain>
    </source>
</reference>
<dbReference type="Pfam" id="PF00405">
    <property type="entry name" value="Transferrin"/>
    <property type="match status" value="2"/>
</dbReference>
<dbReference type="HOGENOM" id="CLU_011309_4_0_1"/>
<proteinExistence type="predicted"/>
<dbReference type="Proteomes" id="UP000015102">
    <property type="component" value="Unassembled WGS sequence"/>
</dbReference>
<dbReference type="GO" id="GO:0005615">
    <property type="term" value="C:extracellular space"/>
    <property type="evidence" value="ECO:0007669"/>
    <property type="project" value="TreeGrafter"/>
</dbReference>
<dbReference type="GO" id="GO:0005886">
    <property type="term" value="C:plasma membrane"/>
    <property type="evidence" value="ECO:0007669"/>
    <property type="project" value="TreeGrafter"/>
</dbReference>
<dbReference type="EMBL" id="CAQQ02190360">
    <property type="status" value="NOT_ANNOTATED_CDS"/>
    <property type="molecule type" value="Genomic_DNA"/>
</dbReference>
<dbReference type="OMA" id="QHIKCSW"/>
<dbReference type="SMART" id="SM00094">
    <property type="entry name" value="TR_FER"/>
    <property type="match status" value="1"/>
</dbReference>
<dbReference type="PRINTS" id="PR00422">
    <property type="entry name" value="TRANSFERRIN"/>
</dbReference>
<dbReference type="AlphaFoldDB" id="T1GUA6"/>
<dbReference type="GO" id="GO:0006826">
    <property type="term" value="P:iron ion transport"/>
    <property type="evidence" value="ECO:0007669"/>
    <property type="project" value="TreeGrafter"/>
</dbReference>
<dbReference type="InterPro" id="IPR001156">
    <property type="entry name" value="Transferrin-like_dom"/>
</dbReference>
<name>T1GUA6_MEGSC</name>
<dbReference type="CDD" id="cd13529">
    <property type="entry name" value="PBP2_transferrin"/>
    <property type="match status" value="2"/>
</dbReference>
<dbReference type="STRING" id="36166.T1GUA6"/>
<protein>
    <recommendedName>
        <fullName evidence="1">Transferrin-like domain-containing protein</fullName>
    </recommendedName>
</protein>
<sequence>MCRWVDRLDCVRRIHKGTAHFGVFSAEDLVAARWASTEILVTNEMRFHDTNFEYEIVTVVNNEADIHSAHDLKGSKLCHPGLGLEGHWSEVLGNYLENVMVQKTCDENISIVEDRFRSASKFFGPSCKAGPWVPDPNQDRILKSKYYSLCQMCYDPYRCAIGDKHWGRRGALYCLTSGEGEVSWARLDDVRSHFGFSGLKAEANPDDYSFLCPDGHLQPLNSTQPCVWVSKPWPAIAARRSHAAYIQDLVMKLSHDDPNSWDNALLSLLESYHVKIQPLDNTIPIDDYLDQAVGFQSAYSFPECNPQEAAQVHGIVPNIQCIRGDDLDHCMDDTMYKTSDIVLVDQDLRIKAQRDYKLEPLLFEYSKEMHNRYVTVAITHKDKTISTFDDIYNSKVCLPSYEGAAFISVVQAIKDLSARKYVSLRGYFSQKSCLWQPNGHGTCKDEYRGDLGALRCLVEGKGDIAFISSDVFKNFTVGALNYPWAKLSNYKDYRLYCPYGKNDKHSKFEYCHLHWTSRGHIMVHNASLTRKNEIHNTLRDMDRLFGKDFKAHTLPFTMFGPFDKKKNVIFHDNTENLKNVRDLLKDNAPRFMENGYTKYSLEPKASEVSS</sequence>
<dbReference type="Gene3D" id="3.40.190.10">
    <property type="entry name" value="Periplasmic binding protein-like II"/>
    <property type="match status" value="3"/>
</dbReference>